<dbReference type="EMBL" id="PJEX01000480">
    <property type="protein sequence ID" value="TKW49795.1"/>
    <property type="molecule type" value="Genomic_DNA"/>
</dbReference>
<accession>A0A4U6X3Q6</accession>
<evidence type="ECO:0000256" key="1">
    <source>
        <dbReference type="SAM" id="MobiDB-lite"/>
    </source>
</evidence>
<feature type="compositionally biased region" description="Polar residues" evidence="1">
    <location>
        <begin position="133"/>
        <end position="142"/>
    </location>
</feature>
<feature type="compositionally biased region" description="Basic and acidic residues" evidence="1">
    <location>
        <begin position="87"/>
        <end position="107"/>
    </location>
</feature>
<organism evidence="2 3">
    <name type="scientific">Colletotrichum tanaceti</name>
    <dbReference type="NCBI Taxonomy" id="1306861"/>
    <lineage>
        <taxon>Eukaryota</taxon>
        <taxon>Fungi</taxon>
        <taxon>Dikarya</taxon>
        <taxon>Ascomycota</taxon>
        <taxon>Pezizomycotina</taxon>
        <taxon>Sordariomycetes</taxon>
        <taxon>Hypocreomycetidae</taxon>
        <taxon>Glomerellales</taxon>
        <taxon>Glomerellaceae</taxon>
        <taxon>Colletotrichum</taxon>
        <taxon>Colletotrichum destructivum species complex</taxon>
    </lineage>
</organism>
<name>A0A4U6X3Q6_9PEZI</name>
<reference evidence="2 3" key="1">
    <citation type="journal article" date="2019" name="PLoS ONE">
        <title>Comparative genome analysis indicates high evolutionary potential of pathogenicity genes in Colletotrichum tanaceti.</title>
        <authorList>
            <person name="Lelwala R.V."/>
            <person name="Korhonen P.K."/>
            <person name="Young N.D."/>
            <person name="Scott J.B."/>
            <person name="Ades P.A."/>
            <person name="Gasser R.B."/>
            <person name="Taylor P.W.J."/>
        </authorList>
    </citation>
    <scope>NUCLEOTIDE SEQUENCE [LARGE SCALE GENOMIC DNA]</scope>
    <source>
        <strain evidence="2">BRIP57314</strain>
    </source>
</reference>
<dbReference type="AlphaFoldDB" id="A0A4U6X3Q6"/>
<protein>
    <submittedName>
        <fullName evidence="2">Uncharacterized protein</fullName>
    </submittedName>
</protein>
<dbReference type="Proteomes" id="UP000310108">
    <property type="component" value="Unassembled WGS sequence"/>
</dbReference>
<keyword evidence="3" id="KW-1185">Reference proteome</keyword>
<evidence type="ECO:0000313" key="3">
    <source>
        <dbReference type="Proteomes" id="UP000310108"/>
    </source>
</evidence>
<comment type="caution">
    <text evidence="2">The sequence shown here is derived from an EMBL/GenBank/DDBJ whole genome shotgun (WGS) entry which is preliminary data.</text>
</comment>
<proteinExistence type="predicted"/>
<sequence length="142" mass="15783">MPIDKALRMELDEMNDGSQDWKKTEMMLVGKGTLTSGLVIASIIDDEADVGIAKWANRNPIKPPRRIAAGERSSYREASVSSGEEQDAIHESHQQSDDDYSCKHEWDDGITLPSNKSDAEHDPETIADYNDDLSGQESYAQI</sequence>
<feature type="region of interest" description="Disordered" evidence="1">
    <location>
        <begin position="58"/>
        <end position="142"/>
    </location>
</feature>
<evidence type="ECO:0000313" key="2">
    <source>
        <dbReference type="EMBL" id="TKW49795.1"/>
    </source>
</evidence>
<gene>
    <name evidence="2" type="ORF">CTA1_4398</name>
</gene>